<dbReference type="KEGG" id="vg:935460"/>
<reference evidence="5 7" key="1">
    <citation type="journal article" date="2003" name="J. Gen. Virol.">
        <title>The human cytomegalovirus genome revisited: comparison with the chimpanzee cytomegalovirus genome.</title>
        <authorList>
            <person name="Davison A.J."/>
            <person name="Dolan A."/>
            <person name="Akter P."/>
            <person name="Addison C."/>
            <person name="Dargan D.J."/>
            <person name="Alcendor D.J."/>
            <person name="McGeoch D.J."/>
            <person name="Hayward G.S."/>
        </authorList>
    </citation>
    <scope>NUCLEOTIDE SEQUENCE [LARGE SCALE GENOMIC DNA]</scope>
    <source>
        <strain evidence="5">Heberling</strain>
    </source>
</reference>
<feature type="region of interest" description="Disordered" evidence="3">
    <location>
        <begin position="1"/>
        <end position="33"/>
    </location>
</feature>
<dbReference type="Proteomes" id="UP000099188">
    <property type="component" value="Segment"/>
</dbReference>
<feature type="compositionally biased region" description="Low complexity" evidence="3">
    <location>
        <begin position="1"/>
        <end position="18"/>
    </location>
</feature>
<keyword evidence="7" id="KW-1185">Reference proteome</keyword>
<evidence type="ECO:0000256" key="2">
    <source>
        <dbReference type="ARBA" id="ARBA00022777"/>
    </source>
</evidence>
<dbReference type="GO" id="GO:0004459">
    <property type="term" value="F:L-lactate dehydrogenase (NAD+) activity"/>
    <property type="evidence" value="ECO:0007669"/>
    <property type="project" value="InterPro"/>
</dbReference>
<dbReference type="GO" id="GO:0016032">
    <property type="term" value="P:viral process"/>
    <property type="evidence" value="ECO:0007669"/>
    <property type="project" value="InterPro"/>
</dbReference>
<dbReference type="InterPro" id="IPR006311">
    <property type="entry name" value="TAT_signal"/>
</dbReference>
<dbReference type="Pfam" id="PF06734">
    <property type="entry name" value="UL97"/>
    <property type="match status" value="1"/>
</dbReference>
<feature type="region of interest" description="Disordered" evidence="3">
    <location>
        <begin position="273"/>
        <end position="327"/>
    </location>
</feature>
<feature type="region of interest" description="Disordered" evidence="3">
    <location>
        <begin position="217"/>
        <end position="249"/>
    </location>
</feature>
<reference evidence="6" key="2">
    <citation type="submission" date="2021-05" db="EMBL/GenBank/DDBJ databases">
        <title>Cloning and multi-omic analysis of chimpanzee cytomegalovirus: a resource for comparative functional genomics.</title>
        <authorList>
            <person name="Phan Q.V."/>
        </authorList>
    </citation>
    <scope>NUCLEOTIDE SEQUENCE</scope>
    <source>
        <strain evidence="6">Heberling</strain>
    </source>
</reference>
<dbReference type="EMBL" id="AF480884">
    <property type="protein sequence ID" value="AAM00735.1"/>
    <property type="molecule type" value="Genomic_DNA"/>
</dbReference>
<dbReference type="InterPro" id="IPR010615">
    <property type="entry name" value="Herpes_UL97"/>
</dbReference>
<accession>Q8QS03</accession>
<protein>
    <submittedName>
        <fullName evidence="5">Tegument serine/threonine protein kinase</fullName>
        <ecNumber evidence="5">2.7.11.1</ecNumber>
    </submittedName>
</protein>
<dbReference type="PROSITE" id="PS00064">
    <property type="entry name" value="L_LDH"/>
    <property type="match status" value="1"/>
</dbReference>
<keyword evidence="1 5" id="KW-0808">Transferase</keyword>
<evidence type="ECO:0000259" key="4">
    <source>
        <dbReference type="Pfam" id="PF06734"/>
    </source>
</evidence>
<proteinExistence type="predicted"/>
<sequence length="770" mass="83044">MASSLRSRARSSSADSGSGWDPPPLQRPSRARRRNWVREAAATAAAAAAASSNVAQEAAALAALANVTTSVGTSVFRHASSSGRNRVVSASATTVVAAATTSSSSLRSDGLSPARLAVPAVAAPASPPPTPLPADSNKENRGLSGRRSAVSSDGGSSYHGLRCRESSDMWSFEYEGDDGVTSVRGGVVGATNGGGGNSLGFGIGTNTSVLGSVLLSSRSSGDPLESGAISRRRRRCSSGGQGQRGPLVSLARTPLCRTGGRAVRVKNHVAASTFRDLDGGGGAGGDTSDSQPPPEDEDDESATTDGEGVGVLDDPVGVGPGAAANVEPEHDDVHCTCSNEHVITTSIRGLTCDPRMFERLDHPELCEVSLSYLLVYVPKDEDFCQKVCYAVDLSDESFRLGQGSFGEVWPLDRQRVLKIARKHSETVLTVWMSGLIRTRAAGDEQQPPSLAGTGVYRGLLTATGCCLLHNVTVHRRFHTDLFHHDHWKLACVDSYRRAFCTLADAIKFLNHRCRVCHFDITPMNVLIDVNPRNPSEIVRAALCDYSLSEPYPDCNDRCVAVFQETGTARRIPNCSHRLRECYHPAFRPMPLQKLVVCNPHARFPVSGLRRFCMAELAALGNVLGFCLMRLLDRRGLDEVRLGSEALLFKHAGAACRALENGKLQQCADACLLIMGAQISYHACLLGEHGDSLLPHALRFVDNKVSSCRVRAFRRFYTECSHVMLHEYVRKNLERLLATADGLYLYNAFRRATTITCEEDLDADCRQMFPE</sequence>
<evidence type="ECO:0000313" key="6">
    <source>
        <dbReference type="EMBL" id="QXV67846.1"/>
    </source>
</evidence>
<dbReference type="OrthoDB" id="4062at10239"/>
<name>Q8QS03_9BETA</name>
<evidence type="ECO:0000313" key="7">
    <source>
        <dbReference type="Proteomes" id="UP000099188"/>
    </source>
</evidence>
<dbReference type="RefSeq" id="NP_612729.1">
    <property type="nucleotide sequence ID" value="NC_003521.1"/>
</dbReference>
<feature type="compositionally biased region" description="Low complexity" evidence="3">
    <location>
        <begin position="303"/>
        <end position="317"/>
    </location>
</feature>
<feature type="domain" description="Herpesvirus UL97" evidence="4">
    <location>
        <begin position="524"/>
        <end position="704"/>
    </location>
</feature>
<evidence type="ECO:0000256" key="1">
    <source>
        <dbReference type="ARBA" id="ARBA00022679"/>
    </source>
</evidence>
<keyword evidence="2 5" id="KW-0418">Kinase</keyword>
<dbReference type="PROSITE" id="PS51318">
    <property type="entry name" value="TAT"/>
    <property type="match status" value="1"/>
</dbReference>
<feature type="region of interest" description="Disordered" evidence="3">
    <location>
        <begin position="121"/>
        <end position="160"/>
    </location>
</feature>
<dbReference type="InterPro" id="IPR011009">
    <property type="entry name" value="Kinase-like_dom_sf"/>
</dbReference>
<evidence type="ECO:0000313" key="5">
    <source>
        <dbReference type="EMBL" id="AAM00735.1"/>
    </source>
</evidence>
<dbReference type="GO" id="GO:0005524">
    <property type="term" value="F:ATP binding"/>
    <property type="evidence" value="ECO:0007669"/>
    <property type="project" value="InterPro"/>
</dbReference>
<dbReference type="InterPro" id="IPR008266">
    <property type="entry name" value="Tyr_kinase_AS"/>
</dbReference>
<dbReference type="EMBL" id="MZ151943">
    <property type="protein sequence ID" value="QXV67846.1"/>
    <property type="molecule type" value="Genomic_DNA"/>
</dbReference>
<organism evidence="5 7">
    <name type="scientific">Panine betaherpesvirus 2</name>
    <name type="common">Chimpanzee cytomegalovirus</name>
    <dbReference type="NCBI Taxonomy" id="188763"/>
    <lineage>
        <taxon>Viruses</taxon>
        <taxon>Duplodnaviria</taxon>
        <taxon>Heunggongvirae</taxon>
        <taxon>Peploviricota</taxon>
        <taxon>Herviviricetes</taxon>
        <taxon>Herpesvirales</taxon>
        <taxon>Orthoherpesviridae</taxon>
        <taxon>Betaherpesvirinae</taxon>
        <taxon>Cytomegalovirus</taxon>
        <taxon>Cytomegalovirus paninebeta2</taxon>
    </lineage>
</organism>
<evidence type="ECO:0000256" key="3">
    <source>
        <dbReference type="SAM" id="MobiDB-lite"/>
    </source>
</evidence>
<dbReference type="GeneID" id="935460"/>
<dbReference type="InterPro" id="IPR018177">
    <property type="entry name" value="L-lactate_DH_AS"/>
</dbReference>
<dbReference type="PROSITE" id="PS00109">
    <property type="entry name" value="PROTEIN_KINASE_TYR"/>
    <property type="match status" value="1"/>
</dbReference>
<dbReference type="SUPFAM" id="SSF56112">
    <property type="entry name" value="Protein kinase-like (PK-like)"/>
    <property type="match status" value="1"/>
</dbReference>
<dbReference type="Gene3D" id="1.10.510.10">
    <property type="entry name" value="Transferase(Phosphotransferase) domain 1"/>
    <property type="match status" value="1"/>
</dbReference>
<gene>
    <name evidence="5" type="primary">UL97</name>
    <name evidence="5" type="ORF">CCMVgp087</name>
</gene>
<dbReference type="EC" id="2.7.11.1" evidence="5"/>
<dbReference type="GO" id="GO:0004674">
    <property type="term" value="F:protein serine/threonine kinase activity"/>
    <property type="evidence" value="ECO:0007669"/>
    <property type="project" value="UniProtKB-KW"/>
</dbReference>
<keyword evidence="5" id="KW-0723">Serine/threonine-protein kinase</keyword>